<keyword evidence="10 21" id="KW-0547">Nucleotide-binding</keyword>
<evidence type="ECO:0000256" key="21">
    <source>
        <dbReference type="PIRNR" id="PIRNR001563"/>
    </source>
</evidence>
<comment type="pathway">
    <text evidence="3">Cofactor biosynthesis; tetrahydrofolylpolyglutamate biosynthesis.</text>
</comment>
<dbReference type="NCBIfam" id="TIGR01499">
    <property type="entry name" value="folC"/>
    <property type="match status" value="1"/>
</dbReference>
<dbReference type="RefSeq" id="WP_394837493.1">
    <property type="nucleotide sequence ID" value="NZ_CP089929.1"/>
</dbReference>
<keyword evidence="11 21" id="KW-0067">ATP-binding</keyword>
<dbReference type="PANTHER" id="PTHR11136">
    <property type="entry name" value="FOLYLPOLYGLUTAMATE SYNTHASE-RELATED"/>
    <property type="match status" value="1"/>
</dbReference>
<evidence type="ECO:0000256" key="19">
    <source>
        <dbReference type="ARBA" id="ARBA00049035"/>
    </source>
</evidence>
<evidence type="ECO:0000256" key="5">
    <source>
        <dbReference type="ARBA" id="ARBA00013023"/>
    </source>
</evidence>
<proteinExistence type="inferred from homology"/>
<dbReference type="InterPro" id="IPR036565">
    <property type="entry name" value="Mur-like_cat_sf"/>
</dbReference>
<dbReference type="PROSITE" id="PS01012">
    <property type="entry name" value="FOLYLPOLYGLU_SYNT_2"/>
    <property type="match status" value="1"/>
</dbReference>
<comment type="catalytic activity">
    <reaction evidence="20">
        <text>7,8-dihydropteroate + L-glutamate + ATP = 7,8-dihydrofolate + ADP + phosphate + H(+)</text>
        <dbReference type="Rhea" id="RHEA:23584"/>
        <dbReference type="ChEBI" id="CHEBI:15378"/>
        <dbReference type="ChEBI" id="CHEBI:17839"/>
        <dbReference type="ChEBI" id="CHEBI:29985"/>
        <dbReference type="ChEBI" id="CHEBI:30616"/>
        <dbReference type="ChEBI" id="CHEBI:43474"/>
        <dbReference type="ChEBI" id="CHEBI:57451"/>
        <dbReference type="ChEBI" id="CHEBI:456216"/>
        <dbReference type="EC" id="6.3.2.12"/>
    </reaction>
</comment>
<evidence type="ECO:0000313" key="25">
    <source>
        <dbReference type="Proteomes" id="UP001374803"/>
    </source>
</evidence>
<dbReference type="PIRSF" id="PIRSF001563">
    <property type="entry name" value="Folylpolyglu_synth"/>
    <property type="match status" value="1"/>
</dbReference>
<gene>
    <name evidence="24" type="ORF">LVJ94_11350</name>
</gene>
<accession>A0ABZ2LF64</accession>
<evidence type="ECO:0000256" key="3">
    <source>
        <dbReference type="ARBA" id="ARBA00005150"/>
    </source>
</evidence>
<evidence type="ECO:0000256" key="18">
    <source>
        <dbReference type="ARBA" id="ARBA00047808"/>
    </source>
</evidence>
<evidence type="ECO:0000256" key="2">
    <source>
        <dbReference type="ARBA" id="ARBA00004799"/>
    </source>
</evidence>
<dbReference type="EC" id="6.3.2.12" evidence="5"/>
<comment type="function">
    <text evidence="1">Functions in two distinct reactions of the de novo folate biosynthetic pathway. Catalyzes the addition of a glutamate residue to dihydropteroate (7,8-dihydropteroate or H2Pte) to form dihydrofolate (7,8-dihydrofolate monoglutamate or H2Pte-Glu). Also catalyzes successive additions of L-glutamate to tetrahydrofolate or 10-formyltetrahydrofolate or 5,10-methylenetetrahydrofolate, leading to folylpolyglutamate derivatives.</text>
</comment>
<dbReference type="PANTHER" id="PTHR11136:SF0">
    <property type="entry name" value="DIHYDROFOLATE SYNTHETASE-RELATED"/>
    <property type="match status" value="1"/>
</dbReference>
<dbReference type="EC" id="6.3.2.17" evidence="6"/>
<evidence type="ECO:0000256" key="16">
    <source>
        <dbReference type="ARBA" id="ARBA00032510"/>
    </source>
</evidence>
<evidence type="ECO:0000313" key="24">
    <source>
        <dbReference type="EMBL" id="WXB07826.1"/>
    </source>
</evidence>
<evidence type="ECO:0000256" key="1">
    <source>
        <dbReference type="ARBA" id="ARBA00002714"/>
    </source>
</evidence>
<reference evidence="24" key="1">
    <citation type="submission" date="2021-12" db="EMBL/GenBank/DDBJ databases">
        <title>Discovery of the Pendulisporaceae a myxobacterial family with distinct sporulation behavior and unique specialized metabolism.</title>
        <authorList>
            <person name="Garcia R."/>
            <person name="Popoff A."/>
            <person name="Bader C.D."/>
            <person name="Loehr J."/>
            <person name="Walesch S."/>
            <person name="Walt C."/>
            <person name="Boldt J."/>
            <person name="Bunk B."/>
            <person name="Haeckl F.J.F.P.J."/>
            <person name="Gunesch A.P."/>
            <person name="Birkelbach J."/>
            <person name="Nuebel U."/>
            <person name="Pietschmann T."/>
            <person name="Bach T."/>
            <person name="Mueller R."/>
        </authorList>
    </citation>
    <scope>NUCLEOTIDE SEQUENCE</scope>
    <source>
        <strain evidence="24">MSr11367</strain>
    </source>
</reference>
<dbReference type="InterPro" id="IPR036615">
    <property type="entry name" value="Mur_ligase_C_dom_sf"/>
</dbReference>
<evidence type="ECO:0000256" key="20">
    <source>
        <dbReference type="ARBA" id="ARBA00049161"/>
    </source>
</evidence>
<comment type="catalytic activity">
    <reaction evidence="19">
        <text>(6R)-5,10-methylenetetrahydrofolyl-(gamma-L-Glu)(n) + L-glutamate + ATP = (6R)-5,10-methylenetetrahydrofolyl-(gamma-L-Glu)(n+1) + ADP + phosphate + H(+)</text>
        <dbReference type="Rhea" id="RHEA:51912"/>
        <dbReference type="Rhea" id="RHEA-COMP:13257"/>
        <dbReference type="Rhea" id="RHEA-COMP:13258"/>
        <dbReference type="ChEBI" id="CHEBI:15378"/>
        <dbReference type="ChEBI" id="CHEBI:29985"/>
        <dbReference type="ChEBI" id="CHEBI:30616"/>
        <dbReference type="ChEBI" id="CHEBI:43474"/>
        <dbReference type="ChEBI" id="CHEBI:136572"/>
        <dbReference type="ChEBI" id="CHEBI:456216"/>
        <dbReference type="EC" id="6.3.2.17"/>
    </reaction>
</comment>
<evidence type="ECO:0000256" key="11">
    <source>
        <dbReference type="ARBA" id="ARBA00022840"/>
    </source>
</evidence>
<dbReference type="SUPFAM" id="SSF53623">
    <property type="entry name" value="MurD-like peptide ligases, catalytic domain"/>
    <property type="match status" value="1"/>
</dbReference>
<evidence type="ECO:0000256" key="13">
    <source>
        <dbReference type="ARBA" id="ARBA00022909"/>
    </source>
</evidence>
<dbReference type="InterPro" id="IPR013221">
    <property type="entry name" value="Mur_ligase_cen"/>
</dbReference>
<evidence type="ECO:0000259" key="23">
    <source>
        <dbReference type="Pfam" id="PF08245"/>
    </source>
</evidence>
<keyword evidence="13" id="KW-0289">Folate biosynthesis</keyword>
<comment type="catalytic activity">
    <reaction evidence="17">
        <text>(6S)-5,6,7,8-tetrahydrofolyl-(gamma-L-Glu)(n) + L-glutamate + ATP = (6S)-5,6,7,8-tetrahydrofolyl-(gamma-L-Glu)(n+1) + ADP + phosphate + H(+)</text>
        <dbReference type="Rhea" id="RHEA:10580"/>
        <dbReference type="Rhea" id="RHEA-COMP:14738"/>
        <dbReference type="Rhea" id="RHEA-COMP:14740"/>
        <dbReference type="ChEBI" id="CHEBI:15378"/>
        <dbReference type="ChEBI" id="CHEBI:29985"/>
        <dbReference type="ChEBI" id="CHEBI:30616"/>
        <dbReference type="ChEBI" id="CHEBI:43474"/>
        <dbReference type="ChEBI" id="CHEBI:141005"/>
        <dbReference type="ChEBI" id="CHEBI:456216"/>
        <dbReference type="EC" id="6.3.2.17"/>
    </reaction>
</comment>
<comment type="pathway">
    <text evidence="2">Cofactor biosynthesis; tetrahydrofolate biosynthesis; 7,8-dihydrofolate from 2-amino-4-hydroxy-6-hydroxymethyl-7,8-dihydropteridine diphosphate and 4-aminobenzoate: step 2/2.</text>
</comment>
<evidence type="ECO:0000256" key="12">
    <source>
        <dbReference type="ARBA" id="ARBA00022842"/>
    </source>
</evidence>
<name>A0ABZ2LF64_9BACT</name>
<dbReference type="EMBL" id="CP089983">
    <property type="protein sequence ID" value="WXB07826.1"/>
    <property type="molecule type" value="Genomic_DNA"/>
</dbReference>
<comment type="catalytic activity">
    <reaction evidence="18">
        <text>10-formyltetrahydrofolyl-(gamma-L-Glu)(n) + L-glutamate + ATP = 10-formyltetrahydrofolyl-(gamma-L-Glu)(n+1) + ADP + phosphate + H(+)</text>
        <dbReference type="Rhea" id="RHEA:51904"/>
        <dbReference type="Rhea" id="RHEA-COMP:13088"/>
        <dbReference type="Rhea" id="RHEA-COMP:14300"/>
        <dbReference type="ChEBI" id="CHEBI:15378"/>
        <dbReference type="ChEBI" id="CHEBI:29985"/>
        <dbReference type="ChEBI" id="CHEBI:30616"/>
        <dbReference type="ChEBI" id="CHEBI:43474"/>
        <dbReference type="ChEBI" id="CHEBI:134413"/>
        <dbReference type="ChEBI" id="CHEBI:456216"/>
        <dbReference type="EC" id="6.3.2.17"/>
    </reaction>
</comment>
<evidence type="ECO:0000256" key="9">
    <source>
        <dbReference type="ARBA" id="ARBA00022723"/>
    </source>
</evidence>
<evidence type="ECO:0000256" key="10">
    <source>
        <dbReference type="ARBA" id="ARBA00022741"/>
    </source>
</evidence>
<comment type="similarity">
    <text evidence="4 21">Belongs to the folylpolyglutamate synthase family.</text>
</comment>
<dbReference type="Pfam" id="PF02875">
    <property type="entry name" value="Mur_ligase_C"/>
    <property type="match status" value="1"/>
</dbReference>
<dbReference type="SUPFAM" id="SSF53244">
    <property type="entry name" value="MurD-like peptide ligases, peptide-binding domain"/>
    <property type="match status" value="1"/>
</dbReference>
<organism evidence="24 25">
    <name type="scientific">Pendulispora rubella</name>
    <dbReference type="NCBI Taxonomy" id="2741070"/>
    <lineage>
        <taxon>Bacteria</taxon>
        <taxon>Pseudomonadati</taxon>
        <taxon>Myxococcota</taxon>
        <taxon>Myxococcia</taxon>
        <taxon>Myxococcales</taxon>
        <taxon>Sorangiineae</taxon>
        <taxon>Pendulisporaceae</taxon>
        <taxon>Pendulispora</taxon>
    </lineage>
</organism>
<keyword evidence="25" id="KW-1185">Reference proteome</keyword>
<evidence type="ECO:0000256" key="8">
    <source>
        <dbReference type="ARBA" id="ARBA00022598"/>
    </source>
</evidence>
<dbReference type="InterPro" id="IPR001645">
    <property type="entry name" value="Folylpolyglutamate_synth"/>
</dbReference>
<evidence type="ECO:0000256" key="17">
    <source>
        <dbReference type="ARBA" id="ARBA00047493"/>
    </source>
</evidence>
<protein>
    <recommendedName>
        <fullName evidence="7">Dihydrofolate synthase/folylpolyglutamate synthase</fullName>
        <ecNumber evidence="5">6.3.2.12</ecNumber>
        <ecNumber evidence="6">6.3.2.17</ecNumber>
    </recommendedName>
    <alternativeName>
        <fullName evidence="16">Folylpoly-gamma-glutamate synthetase-dihydrofolate synthetase</fullName>
    </alternativeName>
    <alternativeName>
        <fullName evidence="14">Folylpolyglutamate synthetase</fullName>
    </alternativeName>
    <alternativeName>
        <fullName evidence="15">Tetrahydrofolylpolyglutamate synthase</fullName>
    </alternativeName>
</protein>
<evidence type="ECO:0000259" key="22">
    <source>
        <dbReference type="Pfam" id="PF02875"/>
    </source>
</evidence>
<feature type="domain" description="Mur ligase C-terminal" evidence="22">
    <location>
        <begin position="267"/>
        <end position="385"/>
    </location>
</feature>
<dbReference type="Gene3D" id="3.90.190.20">
    <property type="entry name" value="Mur ligase, C-terminal domain"/>
    <property type="match status" value="1"/>
</dbReference>
<evidence type="ECO:0000256" key="14">
    <source>
        <dbReference type="ARBA" id="ARBA00030048"/>
    </source>
</evidence>
<dbReference type="InterPro" id="IPR018109">
    <property type="entry name" value="Folylpolyglutamate_synth_CS"/>
</dbReference>
<dbReference type="Gene3D" id="3.40.1190.10">
    <property type="entry name" value="Mur-like, catalytic domain"/>
    <property type="match status" value="1"/>
</dbReference>
<dbReference type="Pfam" id="PF08245">
    <property type="entry name" value="Mur_ligase_M"/>
    <property type="match status" value="1"/>
</dbReference>
<evidence type="ECO:0000256" key="15">
    <source>
        <dbReference type="ARBA" id="ARBA00030592"/>
    </source>
</evidence>
<evidence type="ECO:0000256" key="6">
    <source>
        <dbReference type="ARBA" id="ARBA00013025"/>
    </source>
</evidence>
<dbReference type="InterPro" id="IPR004101">
    <property type="entry name" value="Mur_ligase_C"/>
</dbReference>
<keyword evidence="9" id="KW-0479">Metal-binding</keyword>
<evidence type="ECO:0000256" key="7">
    <source>
        <dbReference type="ARBA" id="ARBA00019357"/>
    </source>
</evidence>
<feature type="domain" description="Mur ligase central" evidence="23">
    <location>
        <begin position="46"/>
        <end position="184"/>
    </location>
</feature>
<sequence>MGDRLKAALEGLYGRAPRGMDLGLDAIRASCTRFGFPERSFPAVHIAGTNGKGSTSAMVERIAREAGLKTGLYTSPHLHRFAERIRIGGEPLEDATLATILSDVLARELGLTFFEVATLTAFLAFREAKVDLAVLEVGIGGRLDATNVIPPPRAAAITRIAFDHQDKLGETLPLIAREKAGIAKPGVDVILGPMEADVEAAIAEVAHGVGATTSRARELTAGVAIEHIGLAGAHQEDNARIAWAIGERLGIAREIIARGIANVTWAGRLERLETADGPVLLDAAHNPDGMEALAQQLAAWKIDPANIALVFGALADKAWPVMIDRIGPFASTRIYVRPPSNTPRGPADPADIAARCPGETADSFEEALARARSKVSRGLVLVTGSIFLVGEARGKILGITGDPALAL</sequence>
<keyword evidence="8 21" id="KW-0436">Ligase</keyword>
<dbReference type="Proteomes" id="UP001374803">
    <property type="component" value="Chromosome"/>
</dbReference>
<evidence type="ECO:0000256" key="4">
    <source>
        <dbReference type="ARBA" id="ARBA00008276"/>
    </source>
</evidence>
<keyword evidence="12" id="KW-0460">Magnesium</keyword>